<evidence type="ECO:0000259" key="6">
    <source>
        <dbReference type="Pfam" id="PF06305"/>
    </source>
</evidence>
<evidence type="ECO:0000256" key="3">
    <source>
        <dbReference type="ARBA" id="ARBA00022989"/>
    </source>
</evidence>
<sequence>MNLVRTILIVTVVVLLTLFAVANDVHVALNFGVASYDVWLPLVILVSFLAGLLPVWLSASAQRLLLNRRVTKLQAALDKSEASLSQAKVELLRPPVAAGAPVTAPKAELPQALHLPTPPAGA</sequence>
<evidence type="ECO:0000256" key="1">
    <source>
        <dbReference type="ARBA" id="ARBA00022475"/>
    </source>
</evidence>
<feature type="domain" description="Lipopolysaccharide assembly protein A" evidence="6">
    <location>
        <begin position="23"/>
        <end position="84"/>
    </location>
</feature>
<feature type="transmembrane region" description="Helical" evidence="5">
    <location>
        <begin position="38"/>
        <end position="59"/>
    </location>
</feature>
<reference evidence="7 8" key="1">
    <citation type="submission" date="2020-07" db="EMBL/GenBank/DDBJ databases">
        <title>Complete genome sequence for Sandaracinobacter sp. M6.</title>
        <authorList>
            <person name="Tang Y."/>
            <person name="Liu Q."/>
            <person name="Guo Z."/>
            <person name="Lei P."/>
            <person name="Huang B."/>
        </authorList>
    </citation>
    <scope>NUCLEOTIDE SEQUENCE [LARGE SCALE GENOMIC DNA]</scope>
    <source>
        <strain evidence="7 8">M6</strain>
    </source>
</reference>
<gene>
    <name evidence="7" type="ORF">H3309_15445</name>
</gene>
<protein>
    <submittedName>
        <fullName evidence="7">LapA family protein</fullName>
    </submittedName>
</protein>
<keyword evidence="3 5" id="KW-1133">Transmembrane helix</keyword>
<dbReference type="Proteomes" id="UP000515292">
    <property type="component" value="Chromosome"/>
</dbReference>
<accession>A0A7G5IH35</accession>
<evidence type="ECO:0000256" key="5">
    <source>
        <dbReference type="SAM" id="Phobius"/>
    </source>
</evidence>
<dbReference type="RefSeq" id="WP_182295784.1">
    <property type="nucleotide sequence ID" value="NZ_CP059851.1"/>
</dbReference>
<keyword evidence="2 5" id="KW-0812">Transmembrane</keyword>
<dbReference type="Pfam" id="PF06305">
    <property type="entry name" value="LapA_dom"/>
    <property type="match status" value="1"/>
</dbReference>
<evidence type="ECO:0000256" key="2">
    <source>
        <dbReference type="ARBA" id="ARBA00022692"/>
    </source>
</evidence>
<evidence type="ECO:0000256" key="4">
    <source>
        <dbReference type="ARBA" id="ARBA00023136"/>
    </source>
</evidence>
<name>A0A7G5IH35_9SPHN</name>
<dbReference type="InterPro" id="IPR010445">
    <property type="entry name" value="LapA_dom"/>
</dbReference>
<keyword evidence="4 5" id="KW-0472">Membrane</keyword>
<evidence type="ECO:0000313" key="7">
    <source>
        <dbReference type="EMBL" id="QMW22677.1"/>
    </source>
</evidence>
<dbReference type="KEGG" id="sand:H3309_15445"/>
<keyword evidence="1" id="KW-1003">Cell membrane</keyword>
<proteinExistence type="predicted"/>
<dbReference type="AlphaFoldDB" id="A0A7G5IH35"/>
<keyword evidence="8" id="KW-1185">Reference proteome</keyword>
<organism evidence="7 8">
    <name type="scientific">Sandaracinobacteroides saxicola</name>
    <dbReference type="NCBI Taxonomy" id="2759707"/>
    <lineage>
        <taxon>Bacteria</taxon>
        <taxon>Pseudomonadati</taxon>
        <taxon>Pseudomonadota</taxon>
        <taxon>Alphaproteobacteria</taxon>
        <taxon>Sphingomonadales</taxon>
        <taxon>Sphingosinicellaceae</taxon>
        <taxon>Sandaracinobacteroides</taxon>
    </lineage>
</organism>
<evidence type="ECO:0000313" key="8">
    <source>
        <dbReference type="Proteomes" id="UP000515292"/>
    </source>
</evidence>
<dbReference type="GO" id="GO:0005886">
    <property type="term" value="C:plasma membrane"/>
    <property type="evidence" value="ECO:0007669"/>
    <property type="project" value="InterPro"/>
</dbReference>
<dbReference type="EMBL" id="CP059851">
    <property type="protein sequence ID" value="QMW22677.1"/>
    <property type="molecule type" value="Genomic_DNA"/>
</dbReference>